<evidence type="ECO:0000259" key="1">
    <source>
        <dbReference type="Pfam" id="PF21056"/>
    </source>
</evidence>
<evidence type="ECO:0000313" key="3">
    <source>
        <dbReference type="EnsemblPlants" id="AES75361"/>
    </source>
</evidence>
<gene>
    <name evidence="2" type="ordered locus">MTR_6g042630</name>
</gene>
<accession>G7KIW6</accession>
<dbReference type="AlphaFoldDB" id="G7KIW6"/>
<evidence type="ECO:0000313" key="2">
    <source>
        <dbReference type="EMBL" id="AES75361.1"/>
    </source>
</evidence>
<reference evidence="3" key="3">
    <citation type="submission" date="2015-04" db="UniProtKB">
        <authorList>
            <consortium name="EnsemblPlants"/>
        </authorList>
    </citation>
    <scope>IDENTIFICATION</scope>
    <source>
        <strain evidence="3">cv. Jemalong A17</strain>
    </source>
</reference>
<organism evidence="2 4">
    <name type="scientific">Medicago truncatula</name>
    <name type="common">Barrel medic</name>
    <name type="synonym">Medicago tribuloides</name>
    <dbReference type="NCBI Taxonomy" id="3880"/>
    <lineage>
        <taxon>Eukaryota</taxon>
        <taxon>Viridiplantae</taxon>
        <taxon>Streptophyta</taxon>
        <taxon>Embryophyta</taxon>
        <taxon>Tracheophyta</taxon>
        <taxon>Spermatophyta</taxon>
        <taxon>Magnoliopsida</taxon>
        <taxon>eudicotyledons</taxon>
        <taxon>Gunneridae</taxon>
        <taxon>Pentapetalae</taxon>
        <taxon>rosids</taxon>
        <taxon>fabids</taxon>
        <taxon>Fabales</taxon>
        <taxon>Fabaceae</taxon>
        <taxon>Papilionoideae</taxon>
        <taxon>50 kb inversion clade</taxon>
        <taxon>NPAAA clade</taxon>
        <taxon>Hologalegina</taxon>
        <taxon>IRL clade</taxon>
        <taxon>Trifolieae</taxon>
        <taxon>Medicago</taxon>
    </lineage>
</organism>
<reference evidence="2 4" key="2">
    <citation type="journal article" date="2014" name="BMC Genomics">
        <title>An improved genome release (version Mt4.0) for the model legume Medicago truncatula.</title>
        <authorList>
            <person name="Tang H."/>
            <person name="Krishnakumar V."/>
            <person name="Bidwell S."/>
            <person name="Rosen B."/>
            <person name="Chan A."/>
            <person name="Zhou S."/>
            <person name="Gentzbittel L."/>
            <person name="Childs K.L."/>
            <person name="Yandell M."/>
            <person name="Gundlach H."/>
            <person name="Mayer K.F."/>
            <person name="Schwartz D.C."/>
            <person name="Town C.D."/>
        </authorList>
    </citation>
    <scope>GENOME REANNOTATION</scope>
    <source>
        <strain evidence="3 4">cv. Jemalong A17</strain>
    </source>
</reference>
<dbReference type="EnsemblPlants" id="AES75361">
    <property type="protein sequence ID" value="AES75361"/>
    <property type="gene ID" value="MTR_6g042630"/>
</dbReference>
<proteinExistence type="predicted"/>
<dbReference type="InterPro" id="IPR048324">
    <property type="entry name" value="ZSWIM1-3_RNaseH-like"/>
</dbReference>
<dbReference type="EMBL" id="CM001222">
    <property type="protein sequence ID" value="AES75361.1"/>
    <property type="molecule type" value="Genomic_DNA"/>
</dbReference>
<keyword evidence="4" id="KW-1185">Reference proteome</keyword>
<dbReference type="Proteomes" id="UP000002051">
    <property type="component" value="Chromosome 6"/>
</dbReference>
<sequence>MTTGKQIYNARHRYKLSIRGSRTTSESKKIIQDIFFAHTKPMKLFNTFSTVLVMDTTYKTNQYKMLLFEIFCLTST</sequence>
<evidence type="ECO:0000313" key="4">
    <source>
        <dbReference type="Proteomes" id="UP000002051"/>
    </source>
</evidence>
<feature type="domain" description="ZSWIM1/3 RNaseH-like" evidence="1">
    <location>
        <begin position="24"/>
        <end position="72"/>
    </location>
</feature>
<dbReference type="PaxDb" id="3880-AES75361"/>
<dbReference type="Pfam" id="PF21056">
    <property type="entry name" value="ZSWIM1-3_RNaseH-like"/>
    <property type="match status" value="1"/>
</dbReference>
<name>G7KIW6_MEDTR</name>
<dbReference type="HOGENOM" id="CLU_2658254_0_0_1"/>
<reference evidence="2 4" key="1">
    <citation type="journal article" date="2011" name="Nature">
        <title>The Medicago genome provides insight into the evolution of rhizobial symbioses.</title>
        <authorList>
            <person name="Young N.D."/>
            <person name="Debelle F."/>
            <person name="Oldroyd G.E."/>
            <person name="Geurts R."/>
            <person name="Cannon S.B."/>
            <person name="Udvardi M.K."/>
            <person name="Benedito V.A."/>
            <person name="Mayer K.F."/>
            <person name="Gouzy J."/>
            <person name="Schoof H."/>
            <person name="Van de Peer Y."/>
            <person name="Proost S."/>
            <person name="Cook D.R."/>
            <person name="Meyers B.C."/>
            <person name="Spannagl M."/>
            <person name="Cheung F."/>
            <person name="De Mita S."/>
            <person name="Krishnakumar V."/>
            <person name="Gundlach H."/>
            <person name="Zhou S."/>
            <person name="Mudge J."/>
            <person name="Bharti A.K."/>
            <person name="Murray J.D."/>
            <person name="Naoumkina M.A."/>
            <person name="Rosen B."/>
            <person name="Silverstein K.A."/>
            <person name="Tang H."/>
            <person name="Rombauts S."/>
            <person name="Zhao P.X."/>
            <person name="Zhou P."/>
            <person name="Barbe V."/>
            <person name="Bardou P."/>
            <person name="Bechner M."/>
            <person name="Bellec A."/>
            <person name="Berger A."/>
            <person name="Berges H."/>
            <person name="Bidwell S."/>
            <person name="Bisseling T."/>
            <person name="Choisne N."/>
            <person name="Couloux A."/>
            <person name="Denny R."/>
            <person name="Deshpande S."/>
            <person name="Dai X."/>
            <person name="Doyle J.J."/>
            <person name="Dudez A.M."/>
            <person name="Farmer A.D."/>
            <person name="Fouteau S."/>
            <person name="Franken C."/>
            <person name="Gibelin C."/>
            <person name="Gish J."/>
            <person name="Goldstein S."/>
            <person name="Gonzalez A.J."/>
            <person name="Green P.J."/>
            <person name="Hallab A."/>
            <person name="Hartog M."/>
            <person name="Hua A."/>
            <person name="Humphray S.J."/>
            <person name="Jeong D.H."/>
            <person name="Jing Y."/>
            <person name="Jocker A."/>
            <person name="Kenton S.M."/>
            <person name="Kim D.J."/>
            <person name="Klee K."/>
            <person name="Lai H."/>
            <person name="Lang C."/>
            <person name="Lin S."/>
            <person name="Macmil S.L."/>
            <person name="Magdelenat G."/>
            <person name="Matthews L."/>
            <person name="McCorrison J."/>
            <person name="Monaghan E.L."/>
            <person name="Mun J.H."/>
            <person name="Najar F.Z."/>
            <person name="Nicholson C."/>
            <person name="Noirot C."/>
            <person name="O'Bleness M."/>
            <person name="Paule C.R."/>
            <person name="Poulain J."/>
            <person name="Prion F."/>
            <person name="Qin B."/>
            <person name="Qu C."/>
            <person name="Retzel E.F."/>
            <person name="Riddle C."/>
            <person name="Sallet E."/>
            <person name="Samain S."/>
            <person name="Samson N."/>
            <person name="Sanders I."/>
            <person name="Saurat O."/>
            <person name="Scarpelli C."/>
            <person name="Schiex T."/>
            <person name="Segurens B."/>
            <person name="Severin A.J."/>
            <person name="Sherrier D.J."/>
            <person name="Shi R."/>
            <person name="Sims S."/>
            <person name="Singer S.R."/>
            <person name="Sinharoy S."/>
            <person name="Sterck L."/>
            <person name="Viollet A."/>
            <person name="Wang B.B."/>
            <person name="Wang K."/>
            <person name="Wang M."/>
            <person name="Wang X."/>
            <person name="Warfsmann J."/>
            <person name="Weissenbach J."/>
            <person name="White D.D."/>
            <person name="White J.D."/>
            <person name="Wiley G.B."/>
            <person name="Wincker P."/>
            <person name="Xing Y."/>
            <person name="Yang L."/>
            <person name="Yao Z."/>
            <person name="Ying F."/>
            <person name="Zhai J."/>
            <person name="Zhou L."/>
            <person name="Zuber A."/>
            <person name="Denarie J."/>
            <person name="Dixon R.A."/>
            <person name="May G.D."/>
            <person name="Schwartz D.C."/>
            <person name="Rogers J."/>
            <person name="Quetier F."/>
            <person name="Town C.D."/>
            <person name="Roe B.A."/>
        </authorList>
    </citation>
    <scope>NUCLEOTIDE SEQUENCE [LARGE SCALE GENOMIC DNA]</scope>
    <source>
        <strain evidence="2">A17</strain>
        <strain evidence="3 4">cv. Jemalong A17</strain>
    </source>
</reference>
<protein>
    <recommendedName>
        <fullName evidence="1">ZSWIM1/3 RNaseH-like domain-containing protein</fullName>
    </recommendedName>
</protein>